<dbReference type="RefSeq" id="WP_167191452.1">
    <property type="nucleotide sequence ID" value="NZ_JAAONZ010000022.1"/>
</dbReference>
<dbReference type="CDD" id="cd07503">
    <property type="entry name" value="HAD_HisB-N"/>
    <property type="match status" value="1"/>
</dbReference>
<evidence type="ECO:0000256" key="2">
    <source>
        <dbReference type="ARBA" id="ARBA00001946"/>
    </source>
</evidence>
<dbReference type="AlphaFoldDB" id="A0A9E5MP94"/>
<dbReference type="GO" id="GO:0005737">
    <property type="term" value="C:cytoplasm"/>
    <property type="evidence" value="ECO:0007669"/>
    <property type="project" value="UniProtKB-SubCell"/>
</dbReference>
<dbReference type="SUPFAM" id="SSF56784">
    <property type="entry name" value="HAD-like"/>
    <property type="match status" value="1"/>
</dbReference>
<proteinExistence type="inferred from homology"/>
<dbReference type="InterPro" id="IPR006543">
    <property type="entry name" value="Histidinol-phos"/>
</dbReference>
<dbReference type="InterPro" id="IPR023214">
    <property type="entry name" value="HAD_sf"/>
</dbReference>
<evidence type="ECO:0000256" key="9">
    <source>
        <dbReference type="ARBA" id="ARBA00022801"/>
    </source>
</evidence>
<comment type="pathway">
    <text evidence="5">Nucleotide-sugar biosynthesis; ADP-L-glycero-beta-D-manno-heptose biosynthesis; ADP-L-glycero-beta-D-manno-heptose from D-glycero-beta-D-manno-heptose 7-phosphate: step 2/4.</text>
</comment>
<feature type="site" description="Stabilizes the phosphoryl group" evidence="16">
    <location>
        <position position="104"/>
    </location>
</feature>
<feature type="binding site" evidence="17">
    <location>
        <position position="94"/>
    </location>
    <ligand>
        <name>Zn(2+)</name>
        <dbReference type="ChEBI" id="CHEBI:29105"/>
    </ligand>
</feature>
<dbReference type="PIRSF" id="PIRSF004682">
    <property type="entry name" value="GmhB"/>
    <property type="match status" value="1"/>
</dbReference>
<accession>A0A9E5MP94</accession>
<keyword evidence="10 17" id="KW-0862">Zinc</keyword>
<dbReference type="InterPro" id="IPR006549">
    <property type="entry name" value="HAD-SF_hydro_IIIA"/>
</dbReference>
<feature type="binding site" evidence="17">
    <location>
        <position position="129"/>
    </location>
    <ligand>
        <name>Mg(2+)</name>
        <dbReference type="ChEBI" id="CHEBI:18420"/>
    </ligand>
</feature>
<evidence type="ECO:0000256" key="17">
    <source>
        <dbReference type="PIRSR" id="PIRSR004682-4"/>
    </source>
</evidence>
<dbReference type="Proteomes" id="UP000787472">
    <property type="component" value="Unassembled WGS sequence"/>
</dbReference>
<dbReference type="PANTHER" id="PTHR42891">
    <property type="entry name" value="D-GLYCERO-BETA-D-MANNO-HEPTOSE-1,7-BISPHOSPHATE 7-PHOSPHATASE"/>
    <property type="match status" value="1"/>
</dbReference>
<dbReference type="GO" id="GO:0046872">
    <property type="term" value="F:metal ion binding"/>
    <property type="evidence" value="ECO:0007669"/>
    <property type="project" value="UniProtKB-KW"/>
</dbReference>
<evidence type="ECO:0000313" key="18">
    <source>
        <dbReference type="EMBL" id="NHO67931.1"/>
    </source>
</evidence>
<comment type="caution">
    <text evidence="18">The sequence shown here is derived from an EMBL/GenBank/DDBJ whole genome shotgun (WGS) entry which is preliminary data.</text>
</comment>
<feature type="site" description="Stabilizes the phosphoryl group" evidence="16">
    <location>
        <position position="53"/>
    </location>
</feature>
<comment type="subunit">
    <text evidence="6">Monomer.</text>
</comment>
<comment type="cofactor">
    <cofactor evidence="3 17">
        <name>Zn(2+)</name>
        <dbReference type="ChEBI" id="CHEBI:29105"/>
    </cofactor>
</comment>
<dbReference type="PANTHER" id="PTHR42891:SF1">
    <property type="entry name" value="D-GLYCERO-BETA-D-MANNO-HEPTOSE-1,7-BISPHOSPHATE 7-PHOSPHATASE"/>
    <property type="match status" value="1"/>
</dbReference>
<dbReference type="Gene3D" id="3.40.50.1000">
    <property type="entry name" value="HAD superfamily/HAD-like"/>
    <property type="match status" value="1"/>
</dbReference>
<comment type="similarity">
    <text evidence="13 14">Belongs to the gmhB family.</text>
</comment>
<comment type="catalytic activity">
    <reaction evidence="1">
        <text>D-glycero-beta-D-manno-heptose 1,7-bisphosphate + H2O = D-glycero-beta-D-manno-heptose 1-phosphate + phosphate</text>
        <dbReference type="Rhea" id="RHEA:28518"/>
        <dbReference type="ChEBI" id="CHEBI:15377"/>
        <dbReference type="ChEBI" id="CHEBI:43474"/>
        <dbReference type="ChEBI" id="CHEBI:60208"/>
        <dbReference type="ChEBI" id="CHEBI:61593"/>
        <dbReference type="EC" id="3.1.3.82"/>
    </reaction>
</comment>
<dbReference type="FunFam" id="3.40.50.1000:FF:000168">
    <property type="entry name" value="D,D-heptose 1,7-bisphosphate phosphatase"/>
    <property type="match status" value="1"/>
</dbReference>
<keyword evidence="11 17" id="KW-0460">Magnesium</keyword>
<gene>
    <name evidence="18" type="primary">gmhB</name>
    <name evidence="18" type="ORF">G8770_20480</name>
</gene>
<feature type="active site" description="Proton donor" evidence="15">
    <location>
        <position position="12"/>
    </location>
</feature>
<dbReference type="GO" id="GO:0034200">
    <property type="term" value="F:D-glycero-beta-D-manno-heptose 1,7-bisphosphate 7-phosphatase activity"/>
    <property type="evidence" value="ECO:0007669"/>
    <property type="project" value="UniProtKB-EC"/>
</dbReference>
<dbReference type="EC" id="3.1.3.-" evidence="14"/>
<dbReference type="InterPro" id="IPR036412">
    <property type="entry name" value="HAD-like_sf"/>
</dbReference>
<keyword evidence="7 14" id="KW-0963">Cytoplasm</keyword>
<evidence type="ECO:0000256" key="3">
    <source>
        <dbReference type="ARBA" id="ARBA00001947"/>
    </source>
</evidence>
<evidence type="ECO:0000256" key="8">
    <source>
        <dbReference type="ARBA" id="ARBA00022723"/>
    </source>
</evidence>
<comment type="cofactor">
    <cofactor evidence="2 17">
        <name>Mg(2+)</name>
        <dbReference type="ChEBI" id="CHEBI:18420"/>
    </cofactor>
</comment>
<feature type="binding site" evidence="17">
    <location>
        <position position="102"/>
    </location>
    <ligand>
        <name>Zn(2+)</name>
        <dbReference type="ChEBI" id="CHEBI:29105"/>
    </ligand>
</feature>
<evidence type="ECO:0000256" key="6">
    <source>
        <dbReference type="ARBA" id="ARBA00011245"/>
    </source>
</evidence>
<dbReference type="GO" id="GO:0005975">
    <property type="term" value="P:carbohydrate metabolic process"/>
    <property type="evidence" value="ECO:0007669"/>
    <property type="project" value="InterPro"/>
</dbReference>
<reference evidence="18" key="1">
    <citation type="submission" date="2020-03" db="EMBL/GenBank/DDBJ databases">
        <authorList>
            <person name="Guo F."/>
        </authorList>
    </citation>
    <scope>NUCLEOTIDE SEQUENCE</scope>
    <source>
        <strain evidence="18">JCM 30134</strain>
    </source>
</reference>
<evidence type="ECO:0000256" key="15">
    <source>
        <dbReference type="PIRSR" id="PIRSR004682-1"/>
    </source>
</evidence>
<evidence type="ECO:0000256" key="4">
    <source>
        <dbReference type="ARBA" id="ARBA00004496"/>
    </source>
</evidence>
<evidence type="ECO:0000256" key="16">
    <source>
        <dbReference type="PIRSR" id="PIRSR004682-3"/>
    </source>
</evidence>
<feature type="active site" description="Nucleophile" evidence="15">
    <location>
        <position position="10"/>
    </location>
</feature>
<dbReference type="EMBL" id="JAAONZ010000022">
    <property type="protein sequence ID" value="NHO67931.1"/>
    <property type="molecule type" value="Genomic_DNA"/>
</dbReference>
<feature type="site" description="Contributes to substrate recognition" evidence="16">
    <location>
        <position position="103"/>
    </location>
</feature>
<name>A0A9E5MP94_9GAMM</name>
<evidence type="ECO:0000256" key="5">
    <source>
        <dbReference type="ARBA" id="ARBA00004708"/>
    </source>
</evidence>
<dbReference type="InterPro" id="IPR004446">
    <property type="entry name" value="Heptose_bisP_phosphatase"/>
</dbReference>
<evidence type="ECO:0000313" key="19">
    <source>
        <dbReference type="Proteomes" id="UP000787472"/>
    </source>
</evidence>
<evidence type="ECO:0000256" key="1">
    <source>
        <dbReference type="ARBA" id="ARBA00001226"/>
    </source>
</evidence>
<keyword evidence="19" id="KW-1185">Reference proteome</keyword>
<evidence type="ECO:0000256" key="14">
    <source>
        <dbReference type="PIRNR" id="PIRNR004682"/>
    </source>
</evidence>
<comment type="subcellular location">
    <subcellularLocation>
        <location evidence="4 14">Cytoplasm</location>
    </subcellularLocation>
</comment>
<feature type="binding site" evidence="17">
    <location>
        <position position="10"/>
    </location>
    <ligand>
        <name>Mg(2+)</name>
        <dbReference type="ChEBI" id="CHEBI:18420"/>
    </ligand>
</feature>
<dbReference type="Pfam" id="PF13242">
    <property type="entry name" value="Hydrolase_like"/>
    <property type="match status" value="1"/>
</dbReference>
<organism evidence="18 19">
    <name type="scientific">Pseudomaricurvus hydrocarbonicus</name>
    <dbReference type="NCBI Taxonomy" id="1470433"/>
    <lineage>
        <taxon>Bacteria</taxon>
        <taxon>Pseudomonadati</taxon>
        <taxon>Pseudomonadota</taxon>
        <taxon>Gammaproteobacteria</taxon>
        <taxon>Cellvibrionales</taxon>
        <taxon>Cellvibrionaceae</taxon>
        <taxon>Pseudomaricurvus</taxon>
    </lineage>
</organism>
<sequence>MPKTKLVILDRDGVINRDSDAFVKSVDEFILIDGSAEAIAHLHHHGFTVVIATNQSGIARGYFSTDDLEAMHNKLRAAVASAGGEISAVFYCPHGPDDGCTCRKPLPGLIEQIEKEFETSAAGVPVVGDSLRDLQAGTAKGCDPILVKTGKGEKTLRQLAEASSPNTQPADEKLALDNLPVFDNLQQAAFYITEHYG</sequence>
<dbReference type="NCBIfam" id="TIGR01656">
    <property type="entry name" value="Histidinol-ppas"/>
    <property type="match status" value="1"/>
</dbReference>
<feature type="binding site" evidence="17">
    <location>
        <position position="92"/>
    </location>
    <ligand>
        <name>Zn(2+)</name>
        <dbReference type="ChEBI" id="CHEBI:29105"/>
    </ligand>
</feature>
<evidence type="ECO:0000256" key="11">
    <source>
        <dbReference type="ARBA" id="ARBA00022842"/>
    </source>
</evidence>
<dbReference type="NCBIfam" id="TIGR01662">
    <property type="entry name" value="HAD-SF-IIIA"/>
    <property type="match status" value="1"/>
</dbReference>
<evidence type="ECO:0000256" key="10">
    <source>
        <dbReference type="ARBA" id="ARBA00022833"/>
    </source>
</evidence>
<keyword evidence="12 14" id="KW-0119">Carbohydrate metabolism</keyword>
<protein>
    <recommendedName>
        <fullName evidence="14">D,D-heptose 1,7-bisphosphate phosphatase</fullName>
        <ecNumber evidence="14">3.1.3.-</ecNumber>
    </recommendedName>
</protein>
<evidence type="ECO:0000256" key="7">
    <source>
        <dbReference type="ARBA" id="ARBA00022490"/>
    </source>
</evidence>
<dbReference type="NCBIfam" id="NF006506">
    <property type="entry name" value="PRK08942.1"/>
    <property type="match status" value="1"/>
</dbReference>
<feature type="binding site" evidence="17">
    <location>
        <position position="12"/>
    </location>
    <ligand>
        <name>Mg(2+)</name>
        <dbReference type="ChEBI" id="CHEBI:18420"/>
    </ligand>
</feature>
<evidence type="ECO:0000256" key="12">
    <source>
        <dbReference type="ARBA" id="ARBA00023277"/>
    </source>
</evidence>
<feature type="binding site" evidence="17">
    <location>
        <position position="100"/>
    </location>
    <ligand>
        <name>Zn(2+)</name>
        <dbReference type="ChEBI" id="CHEBI:29105"/>
    </ligand>
</feature>
<keyword evidence="8 17" id="KW-0479">Metal-binding</keyword>
<keyword evidence="9 14" id="KW-0378">Hydrolase</keyword>
<evidence type="ECO:0000256" key="13">
    <source>
        <dbReference type="ARBA" id="ARBA00061616"/>
    </source>
</evidence>